<keyword evidence="1" id="KW-1133">Transmembrane helix</keyword>
<feature type="transmembrane region" description="Helical" evidence="1">
    <location>
        <begin position="238"/>
        <end position="257"/>
    </location>
</feature>
<keyword evidence="1" id="KW-0472">Membrane</keyword>
<feature type="transmembrane region" description="Helical" evidence="1">
    <location>
        <begin position="93"/>
        <end position="115"/>
    </location>
</feature>
<protein>
    <recommendedName>
        <fullName evidence="2">DUF6533 domain-containing protein</fullName>
    </recommendedName>
</protein>
<proteinExistence type="predicted"/>
<keyword evidence="1" id="KW-0812">Transmembrane</keyword>
<dbReference type="Pfam" id="PF20151">
    <property type="entry name" value="DUF6533"/>
    <property type="match status" value="1"/>
</dbReference>
<feature type="transmembrane region" description="Helical" evidence="1">
    <location>
        <begin position="12"/>
        <end position="32"/>
    </location>
</feature>
<accession>A0A165LQN3</accession>
<feature type="transmembrane region" description="Helical" evidence="1">
    <location>
        <begin position="213"/>
        <end position="232"/>
    </location>
</feature>
<dbReference type="Proteomes" id="UP000076727">
    <property type="component" value="Unassembled WGS sequence"/>
</dbReference>
<feature type="transmembrane region" description="Helical" evidence="1">
    <location>
        <begin position="127"/>
        <end position="152"/>
    </location>
</feature>
<evidence type="ECO:0000313" key="3">
    <source>
        <dbReference type="EMBL" id="KZT64732.1"/>
    </source>
</evidence>
<keyword evidence="4" id="KW-1185">Reference proteome</keyword>
<dbReference type="EMBL" id="KV429120">
    <property type="protein sequence ID" value="KZT64732.1"/>
    <property type="molecule type" value="Genomic_DNA"/>
</dbReference>
<evidence type="ECO:0000313" key="4">
    <source>
        <dbReference type="Proteomes" id="UP000076727"/>
    </source>
</evidence>
<organism evidence="3 4">
    <name type="scientific">Daedalea quercina L-15889</name>
    <dbReference type="NCBI Taxonomy" id="1314783"/>
    <lineage>
        <taxon>Eukaryota</taxon>
        <taxon>Fungi</taxon>
        <taxon>Dikarya</taxon>
        <taxon>Basidiomycota</taxon>
        <taxon>Agaricomycotina</taxon>
        <taxon>Agaricomycetes</taxon>
        <taxon>Polyporales</taxon>
        <taxon>Fomitopsis</taxon>
    </lineage>
</organism>
<evidence type="ECO:0000259" key="2">
    <source>
        <dbReference type="Pfam" id="PF20151"/>
    </source>
</evidence>
<feature type="domain" description="DUF6533" evidence="2">
    <location>
        <begin position="23"/>
        <end position="66"/>
    </location>
</feature>
<gene>
    <name evidence="3" type="ORF">DAEQUDRAFT_732276</name>
</gene>
<reference evidence="3 4" key="1">
    <citation type="journal article" date="2016" name="Mol. Biol. Evol.">
        <title>Comparative Genomics of Early-Diverging Mushroom-Forming Fungi Provides Insights into the Origins of Lignocellulose Decay Capabilities.</title>
        <authorList>
            <person name="Nagy L.G."/>
            <person name="Riley R."/>
            <person name="Tritt A."/>
            <person name="Adam C."/>
            <person name="Daum C."/>
            <person name="Floudas D."/>
            <person name="Sun H."/>
            <person name="Yadav J.S."/>
            <person name="Pangilinan J."/>
            <person name="Larsson K.H."/>
            <person name="Matsuura K."/>
            <person name="Barry K."/>
            <person name="Labutti K."/>
            <person name="Kuo R."/>
            <person name="Ohm R.A."/>
            <person name="Bhattacharya S.S."/>
            <person name="Shirouzu T."/>
            <person name="Yoshinaga Y."/>
            <person name="Martin F.M."/>
            <person name="Grigoriev I.V."/>
            <person name="Hibbett D.S."/>
        </authorList>
    </citation>
    <scope>NUCLEOTIDE SEQUENCE [LARGE SCALE GENOMIC DNA]</scope>
    <source>
        <strain evidence="3 4">L-15889</strain>
    </source>
</reference>
<feature type="transmembrane region" description="Helical" evidence="1">
    <location>
        <begin position="52"/>
        <end position="73"/>
    </location>
</feature>
<dbReference type="AlphaFoldDB" id="A0A165LQN3"/>
<dbReference type="InterPro" id="IPR045340">
    <property type="entry name" value="DUF6533"/>
</dbReference>
<evidence type="ECO:0000256" key="1">
    <source>
        <dbReference type="SAM" id="Phobius"/>
    </source>
</evidence>
<sequence>MSSAASAYVESLATHGAAVNAMTLAGFSILVYDHILTFGDEVLYIWGDRFGLVSIIFLLNRYIIPLVLAVDVYETMGLTSHNSAVIFCKVWTTVQSYVTIASFMSIHAIVAWRLYALHGGQAWVRRVLWTAAVVYVSSSTAIITAALVPIIVDLKPLLHECVSAIPSYLWVAWLPSIFFETLLFVLTVVAMLRQEKRRSFSTLSLLLYRDGMLYFVAVTVCSLFSLLVWALAPASLIGLARYFALAMVNLAGSRLVLNLKGFKASRCSIDFESASFSIVTSEAALTPPPVKSVPRHRKARDEEEIQVRDRDDLDLDLELYSVERDCQQLGTKLLHPSFSHL</sequence>
<dbReference type="OrthoDB" id="2638860at2759"/>
<dbReference type="STRING" id="1314783.A0A165LQN3"/>
<name>A0A165LQN3_9APHY</name>
<feature type="transmembrane region" description="Helical" evidence="1">
    <location>
        <begin position="172"/>
        <end position="192"/>
    </location>
</feature>